<evidence type="ECO:0000313" key="1">
    <source>
        <dbReference type="EMBL" id="MFD1532887.1"/>
    </source>
</evidence>
<organism evidence="1 2">
    <name type="scientific">Pseudonocardia aurantiaca</name>
    <dbReference type="NCBI Taxonomy" id="75290"/>
    <lineage>
        <taxon>Bacteria</taxon>
        <taxon>Bacillati</taxon>
        <taxon>Actinomycetota</taxon>
        <taxon>Actinomycetes</taxon>
        <taxon>Pseudonocardiales</taxon>
        <taxon>Pseudonocardiaceae</taxon>
        <taxon>Pseudonocardia</taxon>
    </lineage>
</organism>
<comment type="caution">
    <text evidence="1">The sequence shown here is derived from an EMBL/GenBank/DDBJ whole genome shotgun (WGS) entry which is preliminary data.</text>
</comment>
<sequence>MAKFALFFNYKPETWDAMVKKPGDRTAAVRDLASSVGGSLESLYYMLGDRDGMVVMDVPDVSSAAALSLAVSSSGAFSHVETRQLIDPDDMPSTLEMAARARDSYRTPGT</sequence>
<dbReference type="Pfam" id="PF08734">
    <property type="entry name" value="GYD"/>
    <property type="match status" value="1"/>
</dbReference>
<keyword evidence="2" id="KW-1185">Reference proteome</keyword>
<dbReference type="Proteomes" id="UP001597145">
    <property type="component" value="Unassembled WGS sequence"/>
</dbReference>
<dbReference type="EMBL" id="JBHUCP010000022">
    <property type="protein sequence ID" value="MFD1532887.1"/>
    <property type="molecule type" value="Genomic_DNA"/>
</dbReference>
<protein>
    <submittedName>
        <fullName evidence="1">GYD domain-containing protein</fullName>
    </submittedName>
</protein>
<proteinExistence type="predicted"/>
<gene>
    <name evidence="1" type="ORF">ACFSCY_26025</name>
</gene>
<dbReference type="RefSeq" id="WP_343984578.1">
    <property type="nucleotide sequence ID" value="NZ_BAAAJG010000025.1"/>
</dbReference>
<dbReference type="InterPro" id="IPR014845">
    <property type="entry name" value="GYD/TTHA1554"/>
</dbReference>
<reference evidence="2" key="1">
    <citation type="journal article" date="2019" name="Int. J. Syst. Evol. Microbiol.">
        <title>The Global Catalogue of Microorganisms (GCM) 10K type strain sequencing project: providing services to taxonomists for standard genome sequencing and annotation.</title>
        <authorList>
            <consortium name="The Broad Institute Genomics Platform"/>
            <consortium name="The Broad Institute Genome Sequencing Center for Infectious Disease"/>
            <person name="Wu L."/>
            <person name="Ma J."/>
        </authorList>
    </citation>
    <scope>NUCLEOTIDE SEQUENCE [LARGE SCALE GENOMIC DNA]</scope>
    <source>
        <strain evidence="2">JCM 12165</strain>
    </source>
</reference>
<evidence type="ECO:0000313" key="2">
    <source>
        <dbReference type="Proteomes" id="UP001597145"/>
    </source>
</evidence>
<name>A0ABW4FRI2_9PSEU</name>
<accession>A0ABW4FRI2</accession>